<evidence type="ECO:0000313" key="2">
    <source>
        <dbReference type="EMBL" id="TCS87591.1"/>
    </source>
</evidence>
<feature type="transmembrane region" description="Helical" evidence="1">
    <location>
        <begin position="82"/>
        <end position="101"/>
    </location>
</feature>
<dbReference type="EMBL" id="SMAE01000010">
    <property type="protein sequence ID" value="TCS87591.1"/>
    <property type="molecule type" value="Genomic_DNA"/>
</dbReference>
<feature type="transmembrane region" description="Helical" evidence="1">
    <location>
        <begin position="146"/>
        <end position="165"/>
    </location>
</feature>
<protein>
    <submittedName>
        <fullName evidence="2">Uncharacterized protein DUF1538</fullName>
    </submittedName>
</protein>
<feature type="transmembrane region" description="Helical" evidence="1">
    <location>
        <begin position="42"/>
        <end position="61"/>
    </location>
</feature>
<keyword evidence="1" id="KW-1133">Transmembrane helix</keyword>
<accession>A0A4R3KSX9</accession>
<name>A0A4R3KSX9_9FIRM</name>
<evidence type="ECO:0000256" key="1">
    <source>
        <dbReference type="SAM" id="Phobius"/>
    </source>
</evidence>
<dbReference type="InterPro" id="IPR011435">
    <property type="entry name" value="UmpAB"/>
</dbReference>
<feature type="transmembrane region" description="Helical" evidence="1">
    <location>
        <begin position="121"/>
        <end position="139"/>
    </location>
</feature>
<dbReference type="OrthoDB" id="9805989at2"/>
<sequence>MRILENLGALWETLMSILPLTAILVFFQLVVLRKPIDNVKEFVIGFLLSVFGLHFFLKGVSMSLFPLGDSVGANLVVLERKWLIVLVAFIIGYFGTLVEPALKALALEVEEISIGAIPHNVLVHAVAIGFGTGMGIGIYKILNNISYVKIIVPLLLIILVLIFLAPEEFVSIAMDSASATTGPVNIPLNMALAIGLTKIIENIDPLLAGFGIVGLTSTGAVISVLILGILTRI</sequence>
<keyword evidence="3" id="KW-1185">Reference proteome</keyword>
<keyword evidence="1" id="KW-0472">Membrane</keyword>
<feature type="transmembrane region" description="Helical" evidence="1">
    <location>
        <begin position="7"/>
        <end position="30"/>
    </location>
</feature>
<dbReference type="Proteomes" id="UP000294567">
    <property type="component" value="Unassembled WGS sequence"/>
</dbReference>
<evidence type="ECO:0000313" key="3">
    <source>
        <dbReference type="Proteomes" id="UP000294567"/>
    </source>
</evidence>
<organism evidence="2 3">
    <name type="scientific">Keratinibaculum paraultunense</name>
    <dbReference type="NCBI Taxonomy" id="1278232"/>
    <lineage>
        <taxon>Bacteria</taxon>
        <taxon>Bacillati</taxon>
        <taxon>Bacillota</taxon>
        <taxon>Tissierellia</taxon>
        <taxon>Tissierellales</taxon>
        <taxon>Tepidimicrobiaceae</taxon>
        <taxon>Keratinibaculum</taxon>
    </lineage>
</organism>
<dbReference type="AlphaFoldDB" id="A0A4R3KSX9"/>
<comment type="caution">
    <text evidence="2">The sequence shown here is derived from an EMBL/GenBank/DDBJ whole genome shotgun (WGS) entry which is preliminary data.</text>
</comment>
<keyword evidence="1" id="KW-0812">Transmembrane</keyword>
<reference evidence="2 3" key="1">
    <citation type="submission" date="2019-03" db="EMBL/GenBank/DDBJ databases">
        <title>Genomic Encyclopedia of Type Strains, Phase IV (KMG-IV): sequencing the most valuable type-strain genomes for metagenomic binning, comparative biology and taxonomic classification.</title>
        <authorList>
            <person name="Goeker M."/>
        </authorList>
    </citation>
    <scope>NUCLEOTIDE SEQUENCE [LARGE SCALE GENOMIC DNA]</scope>
    <source>
        <strain evidence="2 3">DSM 26752</strain>
    </source>
</reference>
<dbReference type="RefSeq" id="WP_132028568.1">
    <property type="nucleotide sequence ID" value="NZ_CP068564.1"/>
</dbReference>
<gene>
    <name evidence="2" type="ORF">EDD65_11025</name>
</gene>
<proteinExistence type="predicted"/>
<dbReference type="Pfam" id="PF07556">
    <property type="entry name" value="DUF1538"/>
    <property type="match status" value="1"/>
</dbReference>
<feature type="transmembrane region" description="Helical" evidence="1">
    <location>
        <begin position="206"/>
        <end position="230"/>
    </location>
</feature>